<dbReference type="NCBIfam" id="TIGR01646">
    <property type="entry name" value="vgr_GE"/>
    <property type="match status" value="1"/>
</dbReference>
<dbReference type="PANTHER" id="PTHR32305">
    <property type="match status" value="1"/>
</dbReference>
<evidence type="ECO:0000313" key="7">
    <source>
        <dbReference type="Proteomes" id="UP000217935"/>
    </source>
</evidence>
<comment type="subcellular location">
    <subcellularLocation>
        <location evidence="1">Secreted</location>
    </subcellularLocation>
</comment>
<dbReference type="InterPro" id="IPR054030">
    <property type="entry name" value="Gp5_Vgr_C"/>
</dbReference>
<dbReference type="RefSeq" id="WP_096806086.1">
    <property type="nucleotide sequence ID" value="NZ_CP022196.1"/>
</dbReference>
<dbReference type="AlphaFoldDB" id="A0A291GDM5"/>
<dbReference type="Pfam" id="PF22178">
    <property type="entry name" value="Gp5_trimer_C"/>
    <property type="match status" value="1"/>
</dbReference>
<reference evidence="6 7" key="1">
    <citation type="submission" date="2017-06" db="EMBL/GenBank/DDBJ databases">
        <title>Celeribacter sp. TSPH2 complete genome sequence.</title>
        <authorList>
            <person name="Woo J.-H."/>
            <person name="Kim H.-S."/>
        </authorList>
    </citation>
    <scope>NUCLEOTIDE SEQUENCE [LARGE SCALE GENOMIC DNA]</scope>
    <source>
        <strain evidence="6 7">TSPH2</strain>
    </source>
</reference>
<evidence type="ECO:0000259" key="5">
    <source>
        <dbReference type="Pfam" id="PF22178"/>
    </source>
</evidence>
<dbReference type="Gene3D" id="3.55.50.10">
    <property type="entry name" value="Baseplate protein-like domains"/>
    <property type="match status" value="1"/>
</dbReference>
<keyword evidence="3" id="KW-0964">Secreted</keyword>
<dbReference type="InterPro" id="IPR006533">
    <property type="entry name" value="T6SS_Vgr_RhsGE"/>
</dbReference>
<evidence type="ECO:0000256" key="1">
    <source>
        <dbReference type="ARBA" id="ARBA00004613"/>
    </source>
</evidence>
<keyword evidence="7" id="KW-1185">Reference proteome</keyword>
<accession>A0A291GDM5</accession>
<evidence type="ECO:0000313" key="6">
    <source>
        <dbReference type="EMBL" id="ATG48277.1"/>
    </source>
</evidence>
<evidence type="ECO:0000259" key="4">
    <source>
        <dbReference type="Pfam" id="PF04717"/>
    </source>
</evidence>
<organism evidence="6 7">
    <name type="scientific">Celeribacter ethanolicus</name>
    <dbReference type="NCBI Taxonomy" id="1758178"/>
    <lineage>
        <taxon>Bacteria</taxon>
        <taxon>Pseudomonadati</taxon>
        <taxon>Pseudomonadota</taxon>
        <taxon>Alphaproteobacteria</taxon>
        <taxon>Rhodobacterales</taxon>
        <taxon>Roseobacteraceae</taxon>
        <taxon>Celeribacter</taxon>
    </lineage>
</organism>
<dbReference type="Gene3D" id="4.10.220.110">
    <property type="match status" value="1"/>
</dbReference>
<dbReference type="PANTHER" id="PTHR32305:SF15">
    <property type="entry name" value="PROTEIN RHSA-RELATED"/>
    <property type="match status" value="1"/>
</dbReference>
<dbReference type="NCBIfam" id="TIGR03361">
    <property type="entry name" value="VI_Rhs_Vgr"/>
    <property type="match status" value="1"/>
</dbReference>
<dbReference type="InterPro" id="IPR037026">
    <property type="entry name" value="Vgr_OB-fold_dom_sf"/>
</dbReference>
<comment type="similarity">
    <text evidence="2">Belongs to the VgrG protein family.</text>
</comment>
<dbReference type="Gene3D" id="2.40.50.230">
    <property type="entry name" value="Gp5 N-terminal domain"/>
    <property type="match status" value="1"/>
</dbReference>
<evidence type="ECO:0000256" key="2">
    <source>
        <dbReference type="ARBA" id="ARBA00005558"/>
    </source>
</evidence>
<protein>
    <submittedName>
        <fullName evidence="6">Type IV secretion protein Rhs</fullName>
    </submittedName>
</protein>
<dbReference type="KEGG" id="ceh:CEW89_12300"/>
<proteinExistence type="inferred from homology"/>
<dbReference type="Pfam" id="PF04717">
    <property type="entry name" value="Phage_base_V"/>
    <property type="match status" value="1"/>
</dbReference>
<dbReference type="GO" id="GO:0005576">
    <property type="term" value="C:extracellular region"/>
    <property type="evidence" value="ECO:0007669"/>
    <property type="project" value="UniProtKB-SubCell"/>
</dbReference>
<dbReference type="SUPFAM" id="SSF69279">
    <property type="entry name" value="Phage tail proteins"/>
    <property type="match status" value="2"/>
</dbReference>
<dbReference type="InterPro" id="IPR017847">
    <property type="entry name" value="T6SS_RhsGE_Vgr_subset"/>
</dbReference>
<feature type="domain" description="Gp5/Type VI secretion system Vgr protein OB-fold" evidence="4">
    <location>
        <begin position="383"/>
        <end position="448"/>
    </location>
</feature>
<dbReference type="EMBL" id="CP022196">
    <property type="protein sequence ID" value="ATG48277.1"/>
    <property type="molecule type" value="Genomic_DNA"/>
</dbReference>
<name>A0A291GDM5_9RHOB</name>
<dbReference type="SUPFAM" id="SSF69349">
    <property type="entry name" value="Phage fibre proteins"/>
    <property type="match status" value="1"/>
</dbReference>
<dbReference type="OrthoDB" id="9762420at2"/>
<evidence type="ECO:0000256" key="3">
    <source>
        <dbReference type="ARBA" id="ARBA00022525"/>
    </source>
</evidence>
<gene>
    <name evidence="6" type="ORF">CEW89_12300</name>
</gene>
<dbReference type="Proteomes" id="UP000217935">
    <property type="component" value="Chromosome"/>
</dbReference>
<sequence>MNFFSQTSRMGRLTTALGEDVLVLMRFEGEERVNGLFTYHVDCLASADDIDFDALLGTHATVTLRTHDGSDKPFDGIISEARWMGAGENGHRYRLTLKPWFWLASLRRNQRIFHNKTVIDILAELLGAYASAGKMEPRLTLDYPELEYTVQYRESDMDFAARLMERHGISYHFEQDSGSHLMVLTDIVESHATIGARPFKPYDGHHQEEIEHFWEWRPARRITTGAVRLTDYNFKTPTAAMETNSSSSSTYAQGQIESFDWPGDYLDQGRGDVVARLRSEGETGQDRRFEAQGDIPALGAGLRVTLGGEPLPGTGEDYLCLVAHHSYTSDNYGSGGEEGDGYTYTGRYVLLPADAPLVPELKTARADVKGPQTAVVAGDGEIDCDEYGRILVQFHWDLDAAYSMRCRVSQSWAGNGWGGMVIPRIGMEVVVEFLDGDPDKPLVTGCVYNGKKMPPAALPLHSSRSTFKTNSVDGEGFNELTFEDKAGAEFVYLHAQKNLDMHIENSSQRRVEFDDAVSVGNDSMLSVAANRTVSVEGDMGLTVIGALSEKIDGNHGHKVGADFSLQTGGDLTLKAGGEIVIDASKITLVAGSSAVVVQGGAVNVAPVLNVGNASPGAAAIPAIPTVLKAAAGEGSPFVSHCPLKDEA</sequence>
<dbReference type="Pfam" id="PF05954">
    <property type="entry name" value="Phage_GPD"/>
    <property type="match status" value="1"/>
</dbReference>
<dbReference type="SUPFAM" id="SSF69255">
    <property type="entry name" value="gp5 N-terminal domain-like"/>
    <property type="match status" value="1"/>
</dbReference>
<dbReference type="InterPro" id="IPR050708">
    <property type="entry name" value="T6SS_VgrG/RHS"/>
</dbReference>
<dbReference type="Gene3D" id="2.30.110.50">
    <property type="match status" value="1"/>
</dbReference>
<feature type="domain" description="Gp5/Type VI secretion system Vgr C-terminal trimerisation" evidence="5">
    <location>
        <begin position="465"/>
        <end position="572"/>
    </location>
</feature>
<dbReference type="InterPro" id="IPR006531">
    <property type="entry name" value="Gp5/Vgr_OB"/>
</dbReference>